<evidence type="ECO:0000256" key="4">
    <source>
        <dbReference type="ARBA" id="ARBA00022692"/>
    </source>
</evidence>
<dbReference type="RefSeq" id="WP_008241450.1">
    <property type="nucleotide sequence ID" value="NZ_AJJU01000038.1"/>
</dbReference>
<dbReference type="STRING" id="946077.W5A_13170"/>
<dbReference type="NCBIfam" id="TIGR04057">
    <property type="entry name" value="SusC_RagA_signa"/>
    <property type="match status" value="1"/>
</dbReference>
<evidence type="ECO:0000256" key="6">
    <source>
        <dbReference type="ARBA" id="ARBA00023237"/>
    </source>
</evidence>
<dbReference type="PATRIC" id="fig|946077.3.peg.2662"/>
<evidence type="ECO:0000313" key="10">
    <source>
        <dbReference type="Proteomes" id="UP000005938"/>
    </source>
</evidence>
<keyword evidence="5 7" id="KW-0472">Membrane</keyword>
<dbReference type="Gene3D" id="2.40.170.20">
    <property type="entry name" value="TonB-dependent receptor, beta-barrel domain"/>
    <property type="match status" value="1"/>
</dbReference>
<gene>
    <name evidence="9" type="ORF">W5A_13170</name>
</gene>
<dbReference type="GO" id="GO:0009279">
    <property type="term" value="C:cell outer membrane"/>
    <property type="evidence" value="ECO:0007669"/>
    <property type="project" value="UniProtKB-SubCell"/>
</dbReference>
<dbReference type="eggNOG" id="COG4771">
    <property type="taxonomic scope" value="Bacteria"/>
</dbReference>
<comment type="subcellular location">
    <subcellularLocation>
        <location evidence="1 7">Cell outer membrane</location>
        <topology evidence="1 7">Multi-pass membrane protein</topology>
    </subcellularLocation>
</comment>
<dbReference type="InterPro" id="IPR037066">
    <property type="entry name" value="Plug_dom_sf"/>
</dbReference>
<dbReference type="InterPro" id="IPR008969">
    <property type="entry name" value="CarboxyPept-like_regulatory"/>
</dbReference>
<dbReference type="InterPro" id="IPR023997">
    <property type="entry name" value="TonB-dep_OMP_SusC/RagA_CS"/>
</dbReference>
<protein>
    <recommendedName>
        <fullName evidence="8">TonB-dependent receptor plug domain-containing protein</fullName>
    </recommendedName>
</protein>
<evidence type="ECO:0000256" key="1">
    <source>
        <dbReference type="ARBA" id="ARBA00004571"/>
    </source>
</evidence>
<keyword evidence="10" id="KW-1185">Reference proteome</keyword>
<dbReference type="Gene3D" id="2.170.130.10">
    <property type="entry name" value="TonB-dependent receptor, plug domain"/>
    <property type="match status" value="1"/>
</dbReference>
<evidence type="ECO:0000256" key="5">
    <source>
        <dbReference type="ARBA" id="ARBA00023136"/>
    </source>
</evidence>
<dbReference type="Pfam" id="PF07715">
    <property type="entry name" value="Plug"/>
    <property type="match status" value="1"/>
</dbReference>
<sequence>MKNKLMMASFLLESELLKIIMKTFLFLFSTVVFGLTPINALTQNAKVFIKENNTLSVDEIFDLIKSQTEYTFVYQDGLFDGLPKVQLEKGTIRTKDLLDKALLKGNYLFDQQNNIIQLTKSSEELNAAFQRIITGKVTDSQGIGIPGVNVINGQQGTATDMDGNFVVNAKQGDVLVFSFIGFTTQKITVGDQATINVILAEEIAALDEVVLLGYGKTSNEQMTGAATKIDTKTLYTTQNVSYADALIGIVPGLLVQESFNNPDTPPSILLRGVGSINADTEPLIVIDGIQMPQGFSSSAINVADVDGITILKDAAATSIYGSRGANGVILVTTKRGVKNNKLQVNFNTRVGFRNTNTSFTKDLMNTSQKLDYEESLGFYASNPALLEERRNSGNQVNWADILIGDEINQSHDISFMGGGEKSSYYSSISYNKVDNIFDTKYQRYTATMRADYEFSEKLKLEVSGNFGNVNNKDRRGVGSPFSNSFLLNPWENVFDESGNPLRTLVFSDGFGIPYNPLFIRENTQVNSVRKNIGGGVNLVYKPLDWLSFNGVIGANYNNYDNLRYENVIVEGGKLTVGKGSNSNYTATFMATVDKMIHKHGVNIVVGHEVNENKSSSLSGTANGFRSDAVKLLSAATNAPTLFEGKSHSGSLSYFSRLNYSFDRTYNLSLSFRRDGSSKFGDNNKYANFWALGASWNLHRDFFKDSKSLSNLKARFSIGTSGNDFIGDFASQSLYQFRINYNGVNTPTLSRGENAFLTWEKSNSTNVGLDVGFFKNRVTASVDYYVRTTKDLLNDVPIPLTSGFGTLVSNIGEFENKGVEVAVSATTIENQDFSWNTTLNFSSNKGKVISLTEDRNLILRGDIAYKEGSPINALYMVNWAGVNPQTGFNQYVDASGNLIDYNTDVRNGNKNEITNLREVSDKTSIPTYHGGITNNFRYKNFDASFLVSFSGGNHIINSGLFQLYNKSSLNQHVNVLNAWKNEGDITNIAVRAVNPFNPTRQVDSDYHASSQFMQDASYIKLKNIVIGYNLKKELVAKLGMEGLRIFAQGQNLFTLTDVDYIDPEYATGTGGIGFSSSIVKGFSFGINANF</sequence>
<comment type="similarity">
    <text evidence="7">Belongs to the TonB-dependent receptor family.</text>
</comment>
<keyword evidence="3 7" id="KW-1134">Transmembrane beta strand</keyword>
<dbReference type="InterPro" id="IPR023996">
    <property type="entry name" value="TonB-dep_OMP_SusC/RagA"/>
</dbReference>
<evidence type="ECO:0000256" key="2">
    <source>
        <dbReference type="ARBA" id="ARBA00022448"/>
    </source>
</evidence>
<name>I0W6K5_9FLAO</name>
<dbReference type="SUPFAM" id="SSF56935">
    <property type="entry name" value="Porins"/>
    <property type="match status" value="1"/>
</dbReference>
<dbReference type="PROSITE" id="PS52016">
    <property type="entry name" value="TONB_DEPENDENT_REC_3"/>
    <property type="match status" value="1"/>
</dbReference>
<dbReference type="SUPFAM" id="SSF49464">
    <property type="entry name" value="Carboxypeptidase regulatory domain-like"/>
    <property type="match status" value="1"/>
</dbReference>
<keyword evidence="2 7" id="KW-0813">Transport</keyword>
<dbReference type="Pfam" id="PF13715">
    <property type="entry name" value="CarbopepD_reg_2"/>
    <property type="match status" value="1"/>
</dbReference>
<dbReference type="NCBIfam" id="TIGR04056">
    <property type="entry name" value="OMP_RagA_SusC"/>
    <property type="match status" value="1"/>
</dbReference>
<evidence type="ECO:0000256" key="3">
    <source>
        <dbReference type="ARBA" id="ARBA00022452"/>
    </source>
</evidence>
<evidence type="ECO:0000313" key="9">
    <source>
        <dbReference type="EMBL" id="EID72021.1"/>
    </source>
</evidence>
<dbReference type="OrthoDB" id="9768177at2"/>
<feature type="domain" description="TonB-dependent receptor plug" evidence="8">
    <location>
        <begin position="220"/>
        <end position="328"/>
    </location>
</feature>
<evidence type="ECO:0000259" key="8">
    <source>
        <dbReference type="Pfam" id="PF07715"/>
    </source>
</evidence>
<reference evidence="9 10" key="1">
    <citation type="journal article" date="2012" name="J. Bacteriol.">
        <title>Genome Sequence of the Halotolerant Bacterium Imtechella halotolerans K1T.</title>
        <authorList>
            <person name="Kumar S."/>
            <person name="Vikram S."/>
            <person name="Subramanian S."/>
            <person name="Raghava G.P."/>
            <person name="Pinnaka A.K."/>
        </authorList>
    </citation>
    <scope>NUCLEOTIDE SEQUENCE [LARGE SCALE GENOMIC DNA]</scope>
    <source>
        <strain evidence="9 10">K1</strain>
    </source>
</reference>
<dbReference type="Proteomes" id="UP000005938">
    <property type="component" value="Unassembled WGS sequence"/>
</dbReference>
<accession>I0W6K5</accession>
<dbReference type="InterPro" id="IPR036942">
    <property type="entry name" value="Beta-barrel_TonB_sf"/>
</dbReference>
<proteinExistence type="inferred from homology"/>
<dbReference type="InterPro" id="IPR039426">
    <property type="entry name" value="TonB-dep_rcpt-like"/>
</dbReference>
<keyword evidence="6 7" id="KW-0998">Cell outer membrane</keyword>
<dbReference type="InterPro" id="IPR012910">
    <property type="entry name" value="Plug_dom"/>
</dbReference>
<comment type="caution">
    <text evidence="9">The sequence shown here is derived from an EMBL/GenBank/DDBJ whole genome shotgun (WGS) entry which is preliminary data.</text>
</comment>
<keyword evidence="4 7" id="KW-0812">Transmembrane</keyword>
<organism evidence="9 10">
    <name type="scientific">Imtechella halotolerans K1</name>
    <dbReference type="NCBI Taxonomy" id="946077"/>
    <lineage>
        <taxon>Bacteria</taxon>
        <taxon>Pseudomonadati</taxon>
        <taxon>Bacteroidota</taxon>
        <taxon>Flavobacteriia</taxon>
        <taxon>Flavobacteriales</taxon>
        <taxon>Flavobacteriaceae</taxon>
        <taxon>Imtechella</taxon>
    </lineage>
</organism>
<evidence type="ECO:0000256" key="7">
    <source>
        <dbReference type="PROSITE-ProRule" id="PRU01360"/>
    </source>
</evidence>
<dbReference type="AlphaFoldDB" id="I0W6K5"/>
<dbReference type="EMBL" id="AJJU01000038">
    <property type="protein sequence ID" value="EID72021.1"/>
    <property type="molecule type" value="Genomic_DNA"/>
</dbReference>